<keyword evidence="4" id="KW-0472">Membrane</keyword>
<feature type="transmembrane region" description="Helical" evidence="4">
    <location>
        <begin position="220"/>
        <end position="247"/>
    </location>
</feature>
<proteinExistence type="inferred from homology"/>
<dbReference type="InterPro" id="IPR050271">
    <property type="entry name" value="UDP-glycosyltransferase"/>
</dbReference>
<gene>
    <name evidence="5" type="ORF">L9F63_025982</name>
</gene>
<comment type="caution">
    <text evidence="5">The sequence shown here is derived from an EMBL/GenBank/DDBJ whole genome shotgun (WGS) entry which is preliminary data.</text>
</comment>
<organism evidence="5 6">
    <name type="scientific">Diploptera punctata</name>
    <name type="common">Pacific beetle cockroach</name>
    <dbReference type="NCBI Taxonomy" id="6984"/>
    <lineage>
        <taxon>Eukaryota</taxon>
        <taxon>Metazoa</taxon>
        <taxon>Ecdysozoa</taxon>
        <taxon>Arthropoda</taxon>
        <taxon>Hexapoda</taxon>
        <taxon>Insecta</taxon>
        <taxon>Pterygota</taxon>
        <taxon>Neoptera</taxon>
        <taxon>Polyneoptera</taxon>
        <taxon>Dictyoptera</taxon>
        <taxon>Blattodea</taxon>
        <taxon>Blaberoidea</taxon>
        <taxon>Blaberidae</taxon>
        <taxon>Diplopterinae</taxon>
        <taxon>Diploptera</taxon>
    </lineage>
</organism>
<evidence type="ECO:0000256" key="4">
    <source>
        <dbReference type="SAM" id="Phobius"/>
    </source>
</evidence>
<evidence type="ECO:0000256" key="3">
    <source>
        <dbReference type="ARBA" id="ARBA00022679"/>
    </source>
</evidence>
<dbReference type="Pfam" id="PF00201">
    <property type="entry name" value="UDPGT"/>
    <property type="match status" value="1"/>
</dbReference>
<reference evidence="5" key="1">
    <citation type="journal article" date="2023" name="IScience">
        <title>Live-bearing cockroach genome reveals convergent evolutionary mechanisms linked to viviparity in insects and beyond.</title>
        <authorList>
            <person name="Fouks B."/>
            <person name="Harrison M.C."/>
            <person name="Mikhailova A.A."/>
            <person name="Marchal E."/>
            <person name="English S."/>
            <person name="Carruthers M."/>
            <person name="Jennings E.C."/>
            <person name="Chiamaka E.L."/>
            <person name="Frigard R.A."/>
            <person name="Pippel M."/>
            <person name="Attardo G.M."/>
            <person name="Benoit J.B."/>
            <person name="Bornberg-Bauer E."/>
            <person name="Tobe S.S."/>
        </authorList>
    </citation>
    <scope>NUCLEOTIDE SEQUENCE</scope>
    <source>
        <strain evidence="5">Stay&amp;Tobe</strain>
    </source>
</reference>
<keyword evidence="6" id="KW-1185">Reference proteome</keyword>
<evidence type="ECO:0000313" key="6">
    <source>
        <dbReference type="Proteomes" id="UP001233999"/>
    </source>
</evidence>
<sequence length="411" mass="46925">SVQNQVHIIMHFNSWYMFQQVNVKNRLICDSFLSRKDVRGSLWKRDIKENVILIFWPIIVSPNVRILCSYEWKKILSESVVYTSHYPSILLNDINVSLNHPKVRVFLSHGGLLGTIEAVYAGVPMIGIPFFGDQPINVAAIAAANMGLRLDYADINKENLVKALRTSFVYFSFRENAKRMSRIYQDRPQSAMNTAIFWTEYVIRHKGAPHLRSAALKLSWYQYLLLDVTAILVTFLIAVLTVLFIVLKKLISKMCTCSQVEIKSRIFVLLFFYVISPGSSARILALFPYVGKSHFVMFEPYIKELASRGHQVVVVSHFPQKQPVPNLKDVSLVGSIDIDPTDRLDVSKISGFKGIKTAAEELTKELLSCDKKLSYQSVQNLIHSEDSFDLIIAEMFITDCFVPFAYKFKPH</sequence>
<dbReference type="PANTHER" id="PTHR48043">
    <property type="entry name" value="EG:EG0003.4 PROTEIN-RELATED"/>
    <property type="match status" value="1"/>
</dbReference>
<dbReference type="InterPro" id="IPR002213">
    <property type="entry name" value="UDP_glucos_trans"/>
</dbReference>
<protein>
    <recommendedName>
        <fullName evidence="7">UDP-glucuronosyltransferase</fullName>
    </recommendedName>
</protein>
<dbReference type="Proteomes" id="UP001233999">
    <property type="component" value="Unassembled WGS sequence"/>
</dbReference>
<keyword evidence="2" id="KW-0328">Glycosyltransferase</keyword>
<dbReference type="Gene3D" id="3.40.50.2000">
    <property type="entry name" value="Glycogen Phosphorylase B"/>
    <property type="match status" value="1"/>
</dbReference>
<feature type="non-terminal residue" evidence="5">
    <location>
        <position position="1"/>
    </location>
</feature>
<dbReference type="PANTHER" id="PTHR48043:SF145">
    <property type="entry name" value="FI06409P-RELATED"/>
    <property type="match status" value="1"/>
</dbReference>
<comment type="similarity">
    <text evidence="1">Belongs to the UDP-glycosyltransferase family.</text>
</comment>
<keyword evidence="4" id="KW-1133">Transmembrane helix</keyword>
<evidence type="ECO:0000256" key="2">
    <source>
        <dbReference type="ARBA" id="ARBA00022676"/>
    </source>
</evidence>
<evidence type="ECO:0008006" key="7">
    <source>
        <dbReference type="Google" id="ProtNLM"/>
    </source>
</evidence>
<evidence type="ECO:0000313" key="5">
    <source>
        <dbReference type="EMBL" id="KAJ9574369.1"/>
    </source>
</evidence>
<reference evidence="5" key="2">
    <citation type="submission" date="2023-05" db="EMBL/GenBank/DDBJ databases">
        <authorList>
            <person name="Fouks B."/>
        </authorList>
    </citation>
    <scope>NUCLEOTIDE SEQUENCE</scope>
    <source>
        <strain evidence="5">Stay&amp;Tobe</strain>
        <tissue evidence="5">Testes</tissue>
    </source>
</reference>
<dbReference type="SUPFAM" id="SSF53756">
    <property type="entry name" value="UDP-Glycosyltransferase/glycogen phosphorylase"/>
    <property type="match status" value="2"/>
</dbReference>
<dbReference type="GO" id="GO:0008194">
    <property type="term" value="F:UDP-glycosyltransferase activity"/>
    <property type="evidence" value="ECO:0007669"/>
    <property type="project" value="InterPro"/>
</dbReference>
<dbReference type="EMBL" id="JASPKZ010010410">
    <property type="protein sequence ID" value="KAJ9574369.1"/>
    <property type="molecule type" value="Genomic_DNA"/>
</dbReference>
<accession>A0AAD7Z5C0</accession>
<keyword evidence="4" id="KW-0812">Transmembrane</keyword>
<feature type="transmembrane region" description="Helical" evidence="4">
    <location>
        <begin position="267"/>
        <end position="290"/>
    </location>
</feature>
<dbReference type="AlphaFoldDB" id="A0AAD7Z5C0"/>
<keyword evidence="3" id="KW-0808">Transferase</keyword>
<name>A0AAD7Z5C0_DIPPU</name>
<evidence type="ECO:0000256" key="1">
    <source>
        <dbReference type="ARBA" id="ARBA00009995"/>
    </source>
</evidence>